<evidence type="ECO:0000259" key="3">
    <source>
        <dbReference type="Pfam" id="PF00139"/>
    </source>
</evidence>
<dbReference type="PANTHER" id="PTHR32401">
    <property type="entry name" value="CONCANAVALIN A-LIKE LECTIN FAMILY PROTEIN"/>
    <property type="match status" value="1"/>
</dbReference>
<name>A0AB32WH35_THECC</name>
<dbReference type="SUPFAM" id="SSF49899">
    <property type="entry name" value="Concanavalin A-like lectins/glucanases"/>
    <property type="match status" value="1"/>
</dbReference>
<dbReference type="Pfam" id="PF00139">
    <property type="entry name" value="Lectin_legB"/>
    <property type="match status" value="1"/>
</dbReference>
<sequence>MALILHTSHSMALQPWKQMLFFSIGRAVYPAKTPTRSFNAPDLLPFTAPFTFSISPNKNNLTGHGLVFIFVRCTGIQYLGFLNRSDDGNLNNHAFAIEFDVFKNQEFNDINNDNDVAVGVNSVTSLESEKA</sequence>
<accession>A0AB32WH35</accession>
<evidence type="ECO:0000313" key="5">
    <source>
        <dbReference type="RefSeq" id="XP_017978274.1"/>
    </source>
</evidence>
<evidence type="ECO:0000313" key="4">
    <source>
        <dbReference type="Proteomes" id="UP000694886"/>
    </source>
</evidence>
<dbReference type="InterPro" id="IPR013320">
    <property type="entry name" value="ConA-like_dom_sf"/>
</dbReference>
<dbReference type="RefSeq" id="XP_017978274.1">
    <property type="nucleotide sequence ID" value="XM_018122785.1"/>
</dbReference>
<evidence type="ECO:0000256" key="1">
    <source>
        <dbReference type="ARBA" id="ARBA00007606"/>
    </source>
</evidence>
<dbReference type="KEGG" id="tcc:108662427"/>
<reference evidence="5" key="2">
    <citation type="submission" date="2025-08" db="UniProtKB">
        <authorList>
            <consortium name="RefSeq"/>
        </authorList>
    </citation>
    <scope>IDENTIFICATION</scope>
</reference>
<dbReference type="InterPro" id="IPR001220">
    <property type="entry name" value="Legume_lectin_dom"/>
</dbReference>
<proteinExistence type="inferred from homology"/>
<organism evidence="4 5">
    <name type="scientific">Theobroma cacao</name>
    <name type="common">Cacao</name>
    <name type="synonym">Cocoa</name>
    <dbReference type="NCBI Taxonomy" id="3641"/>
    <lineage>
        <taxon>Eukaryota</taxon>
        <taxon>Viridiplantae</taxon>
        <taxon>Streptophyta</taxon>
        <taxon>Embryophyta</taxon>
        <taxon>Tracheophyta</taxon>
        <taxon>Spermatophyta</taxon>
        <taxon>Magnoliopsida</taxon>
        <taxon>eudicotyledons</taxon>
        <taxon>Gunneridae</taxon>
        <taxon>Pentapetalae</taxon>
        <taxon>rosids</taxon>
        <taxon>malvids</taxon>
        <taxon>Malvales</taxon>
        <taxon>Malvaceae</taxon>
        <taxon>Byttnerioideae</taxon>
        <taxon>Theobroma</taxon>
    </lineage>
</organism>
<keyword evidence="2" id="KW-0430">Lectin</keyword>
<feature type="domain" description="Legume lectin" evidence="3">
    <location>
        <begin position="20"/>
        <end position="130"/>
    </location>
</feature>
<protein>
    <submittedName>
        <fullName evidence="5">Lectin-like protein At1g53070</fullName>
    </submittedName>
</protein>
<dbReference type="GeneID" id="108662427"/>
<dbReference type="InterPro" id="IPR050258">
    <property type="entry name" value="Leguminous_Lectin"/>
</dbReference>
<evidence type="ECO:0000256" key="2">
    <source>
        <dbReference type="ARBA" id="ARBA00022734"/>
    </source>
</evidence>
<dbReference type="PANTHER" id="PTHR32401:SF38">
    <property type="entry name" value="LECTIN-LIKE PROTEIN"/>
    <property type="match status" value="1"/>
</dbReference>
<reference evidence="4" key="1">
    <citation type="journal article" date="1997" name="Nucleic Acids Res.">
        <title>tRNAscan-SE: a program for improved detection of transfer RNA genes in genomic sequence.</title>
        <authorList>
            <person name="Lowe T.M."/>
            <person name="Eddy S.R."/>
        </authorList>
    </citation>
    <scope>NUCLEOTIDE SEQUENCE [LARGE SCALE GENOMIC DNA]</scope>
    <source>
        <strain evidence="4">r\B97-61/B2</strain>
    </source>
</reference>
<dbReference type="Proteomes" id="UP000694886">
    <property type="component" value="Chromosome 6"/>
</dbReference>
<dbReference type="GO" id="GO:0030246">
    <property type="term" value="F:carbohydrate binding"/>
    <property type="evidence" value="ECO:0007669"/>
    <property type="project" value="UniProtKB-KW"/>
</dbReference>
<dbReference type="Gramene" id="Tc06v2_t004910.1">
    <property type="protein sequence ID" value="Tc06v2_p004910.1"/>
    <property type="gene ID" value="Tc06v2_g004910"/>
</dbReference>
<gene>
    <name evidence="5" type="primary">LOC108662427</name>
</gene>
<comment type="similarity">
    <text evidence="1">Belongs to the leguminous lectin family.</text>
</comment>
<dbReference type="AlphaFoldDB" id="A0AB32WH35"/>
<dbReference type="Gene3D" id="2.60.120.200">
    <property type="match status" value="1"/>
</dbReference>